<name>A0ABP9PXQ0_9PSEU</name>
<dbReference type="RefSeq" id="WP_185061815.1">
    <property type="nucleotide sequence ID" value="NZ_BAABJP010000008.1"/>
</dbReference>
<keyword evidence="1" id="KW-0175">Coiled coil</keyword>
<comment type="caution">
    <text evidence="3">The sequence shown here is derived from an EMBL/GenBank/DDBJ whole genome shotgun (WGS) entry which is preliminary data.</text>
</comment>
<evidence type="ECO:0000313" key="3">
    <source>
        <dbReference type="EMBL" id="GAA5153351.1"/>
    </source>
</evidence>
<reference evidence="4" key="1">
    <citation type="journal article" date="2019" name="Int. J. Syst. Evol. Microbiol.">
        <title>The Global Catalogue of Microorganisms (GCM) 10K type strain sequencing project: providing services to taxonomists for standard genome sequencing and annotation.</title>
        <authorList>
            <consortium name="The Broad Institute Genomics Platform"/>
            <consortium name="The Broad Institute Genome Sequencing Center for Infectious Disease"/>
            <person name="Wu L."/>
            <person name="Ma J."/>
        </authorList>
    </citation>
    <scope>NUCLEOTIDE SEQUENCE [LARGE SCALE GENOMIC DNA]</scope>
    <source>
        <strain evidence="4">JCM 18303</strain>
    </source>
</reference>
<protein>
    <recommendedName>
        <fullName evidence="5">Translation initiation factor</fullName>
    </recommendedName>
</protein>
<organism evidence="3 4">
    <name type="scientific">Pseudonocardia eucalypti</name>
    <dbReference type="NCBI Taxonomy" id="648755"/>
    <lineage>
        <taxon>Bacteria</taxon>
        <taxon>Bacillati</taxon>
        <taxon>Actinomycetota</taxon>
        <taxon>Actinomycetes</taxon>
        <taxon>Pseudonocardiales</taxon>
        <taxon>Pseudonocardiaceae</taxon>
        <taxon>Pseudonocardia</taxon>
    </lineage>
</organism>
<feature type="compositionally biased region" description="Low complexity" evidence="2">
    <location>
        <begin position="88"/>
        <end position="126"/>
    </location>
</feature>
<gene>
    <name evidence="3" type="ORF">GCM10023321_23470</name>
</gene>
<feature type="compositionally biased region" description="Low complexity" evidence="2">
    <location>
        <begin position="141"/>
        <end position="158"/>
    </location>
</feature>
<keyword evidence="4" id="KW-1185">Reference proteome</keyword>
<evidence type="ECO:0000313" key="4">
    <source>
        <dbReference type="Proteomes" id="UP001428817"/>
    </source>
</evidence>
<evidence type="ECO:0008006" key="5">
    <source>
        <dbReference type="Google" id="ProtNLM"/>
    </source>
</evidence>
<evidence type="ECO:0000256" key="1">
    <source>
        <dbReference type="SAM" id="Coils"/>
    </source>
</evidence>
<proteinExistence type="predicted"/>
<accession>A0ABP9PXQ0</accession>
<sequence length="257" mass="26565">MGAPEPLSEQDLAAVREELAAGKPAMVWFTPEAVGVPVNGSAKVVGVDAVAEGEFIQVRPAGSKDTMFCSPGELTRTRPPRRRKAAEPEAQAGAATPAKSAASPAKSAAGASSPAGAAEPRPAAEVPARKPAPRAAERKPAAVPEEVPEVQAPPAAKAAAEKRRPPGGQRSADVTVTLVSSPDGEWTVEVMVGKKRAVRPTPVQAADVAKAARSLPGPVTEAIEASLEAARRRQQERVEQLRSELEAAQRALQELSG</sequence>
<dbReference type="InterPro" id="IPR046282">
    <property type="entry name" value="DUF6319"/>
</dbReference>
<dbReference type="Pfam" id="PF19844">
    <property type="entry name" value="DUF6319"/>
    <property type="match status" value="1"/>
</dbReference>
<feature type="coiled-coil region" evidence="1">
    <location>
        <begin position="224"/>
        <end position="255"/>
    </location>
</feature>
<evidence type="ECO:0000256" key="2">
    <source>
        <dbReference type="SAM" id="MobiDB-lite"/>
    </source>
</evidence>
<dbReference type="EMBL" id="BAABJP010000008">
    <property type="protein sequence ID" value="GAA5153351.1"/>
    <property type="molecule type" value="Genomic_DNA"/>
</dbReference>
<feature type="region of interest" description="Disordered" evidence="2">
    <location>
        <begin position="60"/>
        <end position="178"/>
    </location>
</feature>
<dbReference type="Proteomes" id="UP001428817">
    <property type="component" value="Unassembled WGS sequence"/>
</dbReference>